<feature type="transmembrane region" description="Helical" evidence="6">
    <location>
        <begin position="239"/>
        <end position="262"/>
    </location>
</feature>
<feature type="transmembrane region" description="Helical" evidence="6">
    <location>
        <begin position="212"/>
        <end position="233"/>
    </location>
</feature>
<comment type="subcellular location">
    <subcellularLocation>
        <location evidence="1">Cell membrane</location>
        <topology evidence="1">Multi-pass membrane protein</topology>
    </subcellularLocation>
</comment>
<dbReference type="STRING" id="310782.SAMN05216499_102422"/>
<evidence type="ECO:0000256" key="2">
    <source>
        <dbReference type="ARBA" id="ARBA00022692"/>
    </source>
</evidence>
<evidence type="ECO:0000313" key="9">
    <source>
        <dbReference type="Proteomes" id="UP000184111"/>
    </source>
</evidence>
<dbReference type="RefSeq" id="WP_073494588.1">
    <property type="nucleotide sequence ID" value="NZ_FRBI01000002.1"/>
</dbReference>
<feature type="transmembrane region" description="Helical" evidence="6">
    <location>
        <begin position="113"/>
        <end position="134"/>
    </location>
</feature>
<dbReference type="AlphaFoldDB" id="A0A1M6XHN4"/>
<proteinExistence type="predicted"/>
<feature type="transmembrane region" description="Helical" evidence="6">
    <location>
        <begin position="181"/>
        <end position="200"/>
    </location>
</feature>
<feature type="transmembrane region" description="Helical" evidence="6">
    <location>
        <begin position="88"/>
        <end position="107"/>
    </location>
</feature>
<dbReference type="PROSITE" id="PS50850">
    <property type="entry name" value="MFS"/>
    <property type="match status" value="1"/>
</dbReference>
<keyword evidence="3 6" id="KW-1133">Transmembrane helix</keyword>
<dbReference type="InterPro" id="IPR036259">
    <property type="entry name" value="MFS_trans_sf"/>
</dbReference>
<feature type="transmembrane region" description="Helical" evidence="6">
    <location>
        <begin position="58"/>
        <end position="76"/>
    </location>
</feature>
<feature type="transmembrane region" description="Helical" evidence="6">
    <location>
        <begin position="146"/>
        <end position="169"/>
    </location>
</feature>
<feature type="transmembrane region" description="Helical" evidence="6">
    <location>
        <begin position="348"/>
        <end position="367"/>
    </location>
</feature>
<dbReference type="Gene3D" id="1.20.1720.10">
    <property type="entry name" value="Multidrug resistance protein D"/>
    <property type="match status" value="1"/>
</dbReference>
<gene>
    <name evidence="8" type="ORF">SAMN05216499_102422</name>
</gene>
<feature type="transmembrane region" description="Helical" evidence="6">
    <location>
        <begin position="423"/>
        <end position="440"/>
    </location>
</feature>
<dbReference type="InterPro" id="IPR011701">
    <property type="entry name" value="MFS"/>
</dbReference>
<evidence type="ECO:0000256" key="4">
    <source>
        <dbReference type="ARBA" id="ARBA00023136"/>
    </source>
</evidence>
<feature type="transmembrane region" description="Helical" evidence="6">
    <location>
        <begin position="452"/>
        <end position="473"/>
    </location>
</feature>
<dbReference type="Proteomes" id="UP000184111">
    <property type="component" value="Unassembled WGS sequence"/>
</dbReference>
<evidence type="ECO:0000256" key="1">
    <source>
        <dbReference type="ARBA" id="ARBA00004651"/>
    </source>
</evidence>
<dbReference type="Pfam" id="PF07690">
    <property type="entry name" value="MFS_1"/>
    <property type="match status" value="1"/>
</dbReference>
<dbReference type="PANTHER" id="PTHR42718">
    <property type="entry name" value="MAJOR FACILITATOR SUPERFAMILY MULTIDRUG TRANSPORTER MFSC"/>
    <property type="match status" value="1"/>
</dbReference>
<feature type="domain" description="Major facilitator superfamily (MFS) profile" evidence="7">
    <location>
        <begin position="22"/>
        <end position="478"/>
    </location>
</feature>
<sequence length="496" mass="50889">MDTTKELAPDSSPAGLPGRWLGYTAVLAASVMDLLDSTIANVAAPSIRRSLGGSYADLQWIAASYTLAMAVALLVGGRLGDMFGRKRVLLTGMAGFVLGSMICATAQNPSMLISARLVQGAFGAVMIPQCFAIPREIFSPQEVKKAWGIFGPLMGLSAVLGPVVAGVLIHADLFGAGWRMIFGINLPIGLAALVTGWKFLPDVAPAARGVRLDALGVLLAGGGAFLLVFPLVQGRELGWPGWTLAMLAVSLPVLGVFALHQVRRSRAGLSPLVEPSVFRKRSYVSGVAFAIAFTASMGGMILTLGVFLQVGLGYTALHSALATAPWAVGALFGSAGGAIFMGRLGRKVLHIGLLLMGAGVLGLYAVLQTSGAGLTAWQLLAPLVVGGAGMGMIFVPLFDIILGGVEPHEIGSASGTLQAVQQLGMTLGIAALGTVFFDILGRGHSGAAVDAASATALCTAGLIAVAFVLGFFLPRAARPDLPEPAPEPARTDLATV</sequence>
<evidence type="ECO:0000256" key="5">
    <source>
        <dbReference type="ARBA" id="ARBA00023251"/>
    </source>
</evidence>
<dbReference type="EMBL" id="FRBI01000002">
    <property type="protein sequence ID" value="SHL05482.1"/>
    <property type="molecule type" value="Genomic_DNA"/>
</dbReference>
<evidence type="ECO:0000313" key="8">
    <source>
        <dbReference type="EMBL" id="SHL05482.1"/>
    </source>
</evidence>
<feature type="transmembrane region" description="Helical" evidence="6">
    <location>
        <begin position="320"/>
        <end position="341"/>
    </location>
</feature>
<dbReference type="OrthoDB" id="783189at2"/>
<feature type="transmembrane region" description="Helical" evidence="6">
    <location>
        <begin position="283"/>
        <end position="308"/>
    </location>
</feature>
<keyword evidence="4 6" id="KW-0472">Membrane</keyword>
<dbReference type="CDD" id="cd17321">
    <property type="entry name" value="MFS_MMR_MDR_like"/>
    <property type="match status" value="1"/>
</dbReference>
<protein>
    <submittedName>
        <fullName evidence="8">Drug resistance transporter, EmrB/QacA subfamily</fullName>
    </submittedName>
</protein>
<feature type="transmembrane region" description="Helical" evidence="6">
    <location>
        <begin position="379"/>
        <end position="402"/>
    </location>
</feature>
<keyword evidence="9" id="KW-1185">Reference proteome</keyword>
<keyword evidence="5" id="KW-0046">Antibiotic resistance</keyword>
<evidence type="ECO:0000256" key="6">
    <source>
        <dbReference type="SAM" id="Phobius"/>
    </source>
</evidence>
<dbReference type="GO" id="GO:0022857">
    <property type="term" value="F:transmembrane transporter activity"/>
    <property type="evidence" value="ECO:0007669"/>
    <property type="project" value="InterPro"/>
</dbReference>
<dbReference type="PRINTS" id="PR01036">
    <property type="entry name" value="TCRTETB"/>
</dbReference>
<accession>A0A1M6XHN4</accession>
<dbReference type="SUPFAM" id="SSF103473">
    <property type="entry name" value="MFS general substrate transporter"/>
    <property type="match status" value="1"/>
</dbReference>
<reference evidence="8 9" key="1">
    <citation type="submission" date="2016-11" db="EMBL/GenBank/DDBJ databases">
        <authorList>
            <person name="Jaros S."/>
            <person name="Januszkiewicz K."/>
            <person name="Wedrychowicz H."/>
        </authorList>
    </citation>
    <scope>NUCLEOTIDE SEQUENCE [LARGE SCALE GENOMIC DNA]</scope>
    <source>
        <strain evidence="8 9">CGMCC 4.2025</strain>
    </source>
</reference>
<dbReference type="PANTHER" id="PTHR42718:SF39">
    <property type="entry name" value="ACTINORHODIN TRANSPORTER-RELATED"/>
    <property type="match status" value="1"/>
</dbReference>
<dbReference type="Gene3D" id="1.20.1250.20">
    <property type="entry name" value="MFS general substrate transporter like domains"/>
    <property type="match status" value="1"/>
</dbReference>
<name>A0A1M6XHN4_9ACTN</name>
<organism evidence="8 9">
    <name type="scientific">Actinacidiphila paucisporea</name>
    <dbReference type="NCBI Taxonomy" id="310782"/>
    <lineage>
        <taxon>Bacteria</taxon>
        <taxon>Bacillati</taxon>
        <taxon>Actinomycetota</taxon>
        <taxon>Actinomycetes</taxon>
        <taxon>Kitasatosporales</taxon>
        <taxon>Streptomycetaceae</taxon>
        <taxon>Actinacidiphila</taxon>
    </lineage>
</organism>
<dbReference type="InterPro" id="IPR020846">
    <property type="entry name" value="MFS_dom"/>
</dbReference>
<dbReference type="GO" id="GO:0046677">
    <property type="term" value="P:response to antibiotic"/>
    <property type="evidence" value="ECO:0007669"/>
    <property type="project" value="UniProtKB-KW"/>
</dbReference>
<evidence type="ECO:0000256" key="3">
    <source>
        <dbReference type="ARBA" id="ARBA00022989"/>
    </source>
</evidence>
<keyword evidence="2 6" id="KW-0812">Transmembrane</keyword>
<evidence type="ECO:0000259" key="7">
    <source>
        <dbReference type="PROSITE" id="PS50850"/>
    </source>
</evidence>
<dbReference type="GO" id="GO:0005886">
    <property type="term" value="C:plasma membrane"/>
    <property type="evidence" value="ECO:0007669"/>
    <property type="project" value="UniProtKB-SubCell"/>
</dbReference>